<accession>A0ACC2VAL1</accession>
<comment type="caution">
    <text evidence="1">The sequence shown here is derived from an EMBL/GenBank/DDBJ whole genome shotgun (WGS) entry which is preliminary data.</text>
</comment>
<dbReference type="EMBL" id="JASBWT010000019">
    <property type="protein sequence ID" value="KAJ9096322.1"/>
    <property type="molecule type" value="Genomic_DNA"/>
</dbReference>
<proteinExistence type="predicted"/>
<protein>
    <submittedName>
        <fullName evidence="1">Uncharacterized protein</fullName>
    </submittedName>
</protein>
<name>A0ACC2VAL1_9TREE</name>
<dbReference type="Proteomes" id="UP001227268">
    <property type="component" value="Unassembled WGS sequence"/>
</dbReference>
<organism evidence="1 2">
    <name type="scientific">Naganishia friedmannii</name>
    <dbReference type="NCBI Taxonomy" id="89922"/>
    <lineage>
        <taxon>Eukaryota</taxon>
        <taxon>Fungi</taxon>
        <taxon>Dikarya</taxon>
        <taxon>Basidiomycota</taxon>
        <taxon>Agaricomycotina</taxon>
        <taxon>Tremellomycetes</taxon>
        <taxon>Filobasidiales</taxon>
        <taxon>Filobasidiaceae</taxon>
        <taxon>Naganishia</taxon>
    </lineage>
</organism>
<reference evidence="1" key="1">
    <citation type="submission" date="2023-04" db="EMBL/GenBank/DDBJ databases">
        <title>Draft Genome sequencing of Naganishia species isolated from polar environments using Oxford Nanopore Technology.</title>
        <authorList>
            <person name="Leo P."/>
            <person name="Venkateswaran K."/>
        </authorList>
    </citation>
    <scope>NUCLEOTIDE SEQUENCE</scope>
    <source>
        <strain evidence="1">MNA-CCFEE 5423</strain>
    </source>
</reference>
<gene>
    <name evidence="1" type="ORF">QFC21_005142</name>
</gene>
<evidence type="ECO:0000313" key="1">
    <source>
        <dbReference type="EMBL" id="KAJ9096322.1"/>
    </source>
</evidence>
<evidence type="ECO:0000313" key="2">
    <source>
        <dbReference type="Proteomes" id="UP001227268"/>
    </source>
</evidence>
<sequence length="74" mass="7780">MAVDAKNVASGRGRDSVRISSKDRFNDEHHWPNGGEIDILEGANGLPAENSTAWSATANLKSPSSGFPPNADTS</sequence>
<keyword evidence="2" id="KW-1185">Reference proteome</keyword>